<dbReference type="InterPro" id="IPR027843">
    <property type="entry name" value="DUF4440"/>
</dbReference>
<sequence length="155" mass="16835">MKISSLQVALALGVLGASIPAFAQQSHWADAGDPTAKMMIDAERKWAEASCDHNRIAETIVAEDFWGTAPDGSRYDRAKEMAGDQSRSARDCKLDGAKVRLFGDSLAMVYGSERATQTGADGKDVGRCLVWTDTWLKRNGKWQIIAAQDTAVPCK</sequence>
<dbReference type="KEGG" id="orp:MOP44_15060"/>
<dbReference type="RefSeq" id="WP_260790857.1">
    <property type="nucleotide sequence ID" value="NZ_CP093313.1"/>
</dbReference>
<reference evidence="3" key="1">
    <citation type="submission" date="2021-04" db="EMBL/GenBank/DDBJ databases">
        <title>Phylogenetic analysis of Acidobacteriaceae.</title>
        <authorList>
            <person name="Qiu L."/>
            <person name="Zhang Q."/>
        </authorList>
    </citation>
    <scope>NUCLEOTIDE SEQUENCE</scope>
    <source>
        <strain evidence="3">DSM 25168</strain>
    </source>
</reference>
<keyword evidence="4" id="KW-1185">Reference proteome</keyword>
<dbReference type="Pfam" id="PF14534">
    <property type="entry name" value="DUF4440"/>
    <property type="match status" value="1"/>
</dbReference>
<evidence type="ECO:0000313" key="3">
    <source>
        <dbReference type="EMBL" id="UWZ81897.1"/>
    </source>
</evidence>
<evidence type="ECO:0000259" key="2">
    <source>
        <dbReference type="Pfam" id="PF14534"/>
    </source>
</evidence>
<evidence type="ECO:0000256" key="1">
    <source>
        <dbReference type="SAM" id="SignalP"/>
    </source>
</evidence>
<feature type="domain" description="DUF4440" evidence="2">
    <location>
        <begin position="43"/>
        <end position="144"/>
    </location>
</feature>
<proteinExistence type="predicted"/>
<dbReference type="InterPro" id="IPR032710">
    <property type="entry name" value="NTF2-like_dom_sf"/>
</dbReference>
<dbReference type="Gene3D" id="3.10.450.50">
    <property type="match status" value="1"/>
</dbReference>
<dbReference type="SUPFAM" id="SSF54427">
    <property type="entry name" value="NTF2-like"/>
    <property type="match status" value="1"/>
</dbReference>
<protein>
    <submittedName>
        <fullName evidence="3">Nuclear transport factor 2 family protein</fullName>
    </submittedName>
</protein>
<gene>
    <name evidence="3" type="ORF">MOP44_15060</name>
</gene>
<accession>A0A9J7BHA4</accession>
<evidence type="ECO:0000313" key="4">
    <source>
        <dbReference type="Proteomes" id="UP001059380"/>
    </source>
</evidence>
<dbReference type="EMBL" id="CP093313">
    <property type="protein sequence ID" value="UWZ81897.1"/>
    <property type="molecule type" value="Genomic_DNA"/>
</dbReference>
<feature type="chain" id="PRO_5039942739" evidence="1">
    <location>
        <begin position="24"/>
        <end position="155"/>
    </location>
</feature>
<dbReference type="AlphaFoldDB" id="A0A9J7BHA4"/>
<feature type="signal peptide" evidence="1">
    <location>
        <begin position="1"/>
        <end position="23"/>
    </location>
</feature>
<name>A0A9J7BHA4_9BACT</name>
<keyword evidence="1" id="KW-0732">Signal</keyword>
<dbReference type="Proteomes" id="UP001059380">
    <property type="component" value="Chromosome"/>
</dbReference>
<organism evidence="3 4">
    <name type="scientific">Occallatibacter riparius</name>
    <dbReference type="NCBI Taxonomy" id="1002689"/>
    <lineage>
        <taxon>Bacteria</taxon>
        <taxon>Pseudomonadati</taxon>
        <taxon>Acidobacteriota</taxon>
        <taxon>Terriglobia</taxon>
        <taxon>Terriglobales</taxon>
        <taxon>Acidobacteriaceae</taxon>
        <taxon>Occallatibacter</taxon>
    </lineage>
</organism>